<dbReference type="EMBL" id="AAKUVP010000042">
    <property type="protein sequence ID" value="ECV9568438.1"/>
    <property type="molecule type" value="Genomic_DNA"/>
</dbReference>
<proteinExistence type="predicted"/>
<name>A0A611ZRR2_SALDU</name>
<sequence>MRLGFVKNTGVSAFLVAMLVVAPQVWAET</sequence>
<reference evidence="1" key="1">
    <citation type="submission" date="2018-07" db="EMBL/GenBank/DDBJ databases">
        <authorList>
            <consortium name="PulseNet: The National Subtyping Network for Foodborne Disease Surveillance"/>
            <person name="Tarr C.L."/>
            <person name="Trees E."/>
            <person name="Katz L.S."/>
            <person name="Carleton-Romer H.A."/>
            <person name="Stroika S."/>
            <person name="Kucerova Z."/>
            <person name="Roache K.F."/>
            <person name="Sabol A.L."/>
            <person name="Besser J."/>
            <person name="Gerner-Smidt P."/>
        </authorList>
    </citation>
    <scope>NUCLEOTIDE SEQUENCE</scope>
    <source>
        <strain evidence="1">PNUSAS000199</strain>
    </source>
</reference>
<feature type="non-terminal residue" evidence="1">
    <location>
        <position position="29"/>
    </location>
</feature>
<comment type="caution">
    <text evidence="1">The sequence shown here is derived from an EMBL/GenBank/DDBJ whole genome shotgun (WGS) entry which is preliminary data.</text>
</comment>
<organism evidence="1">
    <name type="scientific">Salmonella dublin</name>
    <dbReference type="NCBI Taxonomy" id="98360"/>
    <lineage>
        <taxon>Bacteria</taxon>
        <taxon>Pseudomonadati</taxon>
        <taxon>Pseudomonadota</taxon>
        <taxon>Gammaproteobacteria</taxon>
        <taxon>Enterobacterales</taxon>
        <taxon>Enterobacteriaceae</taxon>
        <taxon>Salmonella</taxon>
    </lineage>
</organism>
<protein>
    <submittedName>
        <fullName evidence="1">Nuclease</fullName>
    </submittedName>
</protein>
<evidence type="ECO:0000313" key="1">
    <source>
        <dbReference type="EMBL" id="ECV9568438.1"/>
    </source>
</evidence>
<dbReference type="AlphaFoldDB" id="A0A611ZRR2"/>
<gene>
    <name evidence="1" type="ORF">AAG96_24770</name>
</gene>
<accession>A0A611ZRR2</accession>